<dbReference type="Pfam" id="PF02464">
    <property type="entry name" value="CinA"/>
    <property type="match status" value="1"/>
</dbReference>
<dbReference type="PIRSF" id="PIRSF006728">
    <property type="entry name" value="CinA"/>
    <property type="match status" value="1"/>
</dbReference>
<dbReference type="InterPro" id="IPR036653">
    <property type="entry name" value="CinA-like_C"/>
</dbReference>
<comment type="caution">
    <text evidence="3">The sequence shown here is derived from an EMBL/GenBank/DDBJ whole genome shotgun (WGS) entry which is preliminary data.</text>
</comment>
<dbReference type="InterPro" id="IPR001453">
    <property type="entry name" value="MoaB/Mog_dom"/>
</dbReference>
<dbReference type="Pfam" id="PF00994">
    <property type="entry name" value="MoCF_biosynth"/>
    <property type="match status" value="1"/>
</dbReference>
<dbReference type="HAMAP" id="MF_00226_B">
    <property type="entry name" value="CinA_B"/>
    <property type="match status" value="1"/>
</dbReference>
<name>A0A9D7SEM9_9BACT</name>
<reference evidence="3" key="1">
    <citation type="submission" date="2020-10" db="EMBL/GenBank/DDBJ databases">
        <title>Connecting structure to function with the recovery of over 1000 high-quality activated sludge metagenome-assembled genomes encoding full-length rRNA genes using long-read sequencing.</title>
        <authorList>
            <person name="Singleton C.M."/>
            <person name="Petriglieri F."/>
            <person name="Kristensen J.M."/>
            <person name="Kirkegaard R.H."/>
            <person name="Michaelsen T.Y."/>
            <person name="Andersen M.H."/>
            <person name="Karst S.M."/>
            <person name="Dueholm M.S."/>
            <person name="Nielsen P.H."/>
            <person name="Albertsen M."/>
        </authorList>
    </citation>
    <scope>NUCLEOTIDE SEQUENCE</scope>
    <source>
        <strain evidence="3">Skiv_18-Q3-R9-52_MAXAC.067</strain>
    </source>
</reference>
<feature type="domain" description="MoaB/Mog" evidence="2">
    <location>
        <begin position="4"/>
        <end position="174"/>
    </location>
</feature>
<evidence type="ECO:0000259" key="2">
    <source>
        <dbReference type="SMART" id="SM00852"/>
    </source>
</evidence>
<gene>
    <name evidence="3" type="ORF">IPP58_06885</name>
</gene>
<dbReference type="PANTHER" id="PTHR13939">
    <property type="entry name" value="NICOTINAMIDE-NUCLEOTIDE AMIDOHYDROLASE PNCC"/>
    <property type="match status" value="1"/>
</dbReference>
<dbReference type="InterPro" id="IPR050101">
    <property type="entry name" value="CinA"/>
</dbReference>
<organism evidence="3 4">
    <name type="scientific">Candidatus Geothrix skivensis</name>
    <dbReference type="NCBI Taxonomy" id="2954439"/>
    <lineage>
        <taxon>Bacteria</taxon>
        <taxon>Pseudomonadati</taxon>
        <taxon>Acidobacteriota</taxon>
        <taxon>Holophagae</taxon>
        <taxon>Holophagales</taxon>
        <taxon>Holophagaceae</taxon>
        <taxon>Geothrix</taxon>
    </lineage>
</organism>
<dbReference type="SUPFAM" id="SSF142433">
    <property type="entry name" value="CinA-like"/>
    <property type="match status" value="1"/>
</dbReference>
<dbReference type="SUPFAM" id="SSF53218">
    <property type="entry name" value="Molybdenum cofactor biosynthesis proteins"/>
    <property type="match status" value="1"/>
</dbReference>
<dbReference type="SMART" id="SM00852">
    <property type="entry name" value="MoCF_biosynth"/>
    <property type="match status" value="1"/>
</dbReference>
<dbReference type="InterPro" id="IPR036425">
    <property type="entry name" value="MoaB/Mog-like_dom_sf"/>
</dbReference>
<dbReference type="InterPro" id="IPR008136">
    <property type="entry name" value="CinA_C"/>
</dbReference>
<sequence>MRIECIAIGTELLTTRRLDTNSVWLGERLADLGLAFHRKTAVGDHREDLAELIREALQRSDLILTTGGLGPTFDDLTKELFAEILGAELVEDAAARVDMLAFYAARQRVPAQSNFKQVLIPMGAEPLRNPVGTAPGIWWPDPPGHPGARIVMLPGVPREMKRMWEEQVEPRLRPLAGRPTHTLRLVVAGVPESTLDERIREVRQAHSHLDWSILASLTQVELLVRSGETTALEAVRRDLKPVLGADLVSVGAGNLEDAVLQGLDAQGQTLAVAESMTGGLISARLTAIPGASRSFLGGVTVYSPEAKAALLGLPPDFLAKQGTVSEATTIALAEAAKAKLGATWGLAVTGNAGPGAEGGAPLGAVFLAVAGPGGTLSAGRAFHGDRPDVQLRGSGAALDFLRRQLNLVLNY</sequence>
<protein>
    <recommendedName>
        <fullName evidence="1">CinA-like protein</fullName>
    </recommendedName>
</protein>
<dbReference type="CDD" id="cd00885">
    <property type="entry name" value="cinA"/>
    <property type="match status" value="1"/>
</dbReference>
<dbReference type="EMBL" id="JADKIO010000005">
    <property type="protein sequence ID" value="MBK9796207.1"/>
    <property type="molecule type" value="Genomic_DNA"/>
</dbReference>
<evidence type="ECO:0000256" key="1">
    <source>
        <dbReference type="HAMAP-Rule" id="MF_00226"/>
    </source>
</evidence>
<dbReference type="AlphaFoldDB" id="A0A9D7SEM9"/>
<evidence type="ECO:0000313" key="3">
    <source>
        <dbReference type="EMBL" id="MBK9796207.1"/>
    </source>
</evidence>
<proteinExistence type="inferred from homology"/>
<evidence type="ECO:0000313" key="4">
    <source>
        <dbReference type="Proteomes" id="UP000886657"/>
    </source>
</evidence>
<dbReference type="PANTHER" id="PTHR13939:SF0">
    <property type="entry name" value="NMN AMIDOHYDROLASE-LIKE PROTEIN YFAY"/>
    <property type="match status" value="1"/>
</dbReference>
<comment type="similarity">
    <text evidence="1">Belongs to the CinA family.</text>
</comment>
<dbReference type="Gene3D" id="3.40.980.10">
    <property type="entry name" value="MoaB/Mog-like domain"/>
    <property type="match status" value="1"/>
</dbReference>
<dbReference type="Proteomes" id="UP000886657">
    <property type="component" value="Unassembled WGS sequence"/>
</dbReference>
<dbReference type="InterPro" id="IPR008135">
    <property type="entry name" value="Competence-induced_CinA"/>
</dbReference>
<dbReference type="NCBIfam" id="TIGR00200">
    <property type="entry name" value="cinA_nterm"/>
    <property type="match status" value="1"/>
</dbReference>
<dbReference type="Gene3D" id="3.90.950.20">
    <property type="entry name" value="CinA-like"/>
    <property type="match status" value="1"/>
</dbReference>
<dbReference type="NCBIfam" id="TIGR00199">
    <property type="entry name" value="PncC_domain"/>
    <property type="match status" value="1"/>
</dbReference>
<accession>A0A9D7SEM9</accession>